<comment type="caution">
    <text evidence="13">The sequence shown here is derived from an EMBL/GenBank/DDBJ whole genome shotgun (WGS) entry which is preliminary data.</text>
</comment>
<dbReference type="InterPro" id="IPR045175">
    <property type="entry name" value="M28_fam"/>
</dbReference>
<evidence type="ECO:0000256" key="7">
    <source>
        <dbReference type="ARBA" id="ARBA00022801"/>
    </source>
</evidence>
<feature type="chain" id="PRO_5041016917" description="Peptide hydrolase" evidence="11">
    <location>
        <begin position="18"/>
        <end position="226"/>
    </location>
</feature>
<comment type="subunit">
    <text evidence="2">Monomer.</text>
</comment>
<proteinExistence type="inferred from homology"/>
<evidence type="ECO:0000313" key="14">
    <source>
        <dbReference type="Proteomes" id="UP001140510"/>
    </source>
</evidence>
<dbReference type="EC" id="3.4.-.-" evidence="11"/>
<dbReference type="GO" id="GO:0006508">
    <property type="term" value="P:proteolysis"/>
    <property type="evidence" value="ECO:0007669"/>
    <property type="project" value="UniProtKB-KW"/>
</dbReference>
<reference evidence="13" key="1">
    <citation type="submission" date="2022-10" db="EMBL/GenBank/DDBJ databases">
        <title>Tapping the CABI collections for fungal endophytes: first genome assemblies for Collariella, Neodidymelliopsis, Ascochyta clinopodiicola, Didymella pomorum, Didymosphaeria variabile, Neocosmospora piperis and Neocucurbitaria cava.</title>
        <authorList>
            <person name="Hill R."/>
        </authorList>
    </citation>
    <scope>NUCLEOTIDE SEQUENCE</scope>
    <source>
        <strain evidence="13">IMI 355091</strain>
    </source>
</reference>
<dbReference type="PANTHER" id="PTHR12147:SF56">
    <property type="entry name" value="AMINOPEPTIDASE YDR415C-RELATED"/>
    <property type="match status" value="1"/>
</dbReference>
<evidence type="ECO:0000256" key="6">
    <source>
        <dbReference type="ARBA" id="ARBA00022729"/>
    </source>
</evidence>
<comment type="similarity">
    <text evidence="10">Belongs to the peptidase M28 family. M28E subfamily.</text>
</comment>
<evidence type="ECO:0000256" key="11">
    <source>
        <dbReference type="RuleBase" id="RU361240"/>
    </source>
</evidence>
<evidence type="ECO:0000259" key="12">
    <source>
        <dbReference type="Pfam" id="PF04389"/>
    </source>
</evidence>
<evidence type="ECO:0000256" key="10">
    <source>
        <dbReference type="ARBA" id="ARBA00043962"/>
    </source>
</evidence>
<keyword evidence="14" id="KW-1185">Reference proteome</keyword>
<dbReference type="Proteomes" id="UP001140510">
    <property type="component" value="Unassembled WGS sequence"/>
</dbReference>
<feature type="non-terminal residue" evidence="13">
    <location>
        <position position="1"/>
    </location>
</feature>
<dbReference type="AlphaFoldDB" id="A0A9W8ZBT3"/>
<dbReference type="GO" id="GO:0004177">
    <property type="term" value="F:aminopeptidase activity"/>
    <property type="evidence" value="ECO:0007669"/>
    <property type="project" value="UniProtKB-KW"/>
</dbReference>
<keyword evidence="8 11" id="KW-0862">Zinc</keyword>
<evidence type="ECO:0000256" key="2">
    <source>
        <dbReference type="ARBA" id="ARBA00011245"/>
    </source>
</evidence>
<dbReference type="SUPFAM" id="SSF53187">
    <property type="entry name" value="Zn-dependent exopeptidases"/>
    <property type="match status" value="1"/>
</dbReference>
<keyword evidence="3" id="KW-0031">Aminopeptidase</keyword>
<name>A0A9W8ZBT3_9PLEO</name>
<evidence type="ECO:0000256" key="3">
    <source>
        <dbReference type="ARBA" id="ARBA00022438"/>
    </source>
</evidence>
<accession>A0A9W8ZBT3</accession>
<keyword evidence="4 11" id="KW-0645">Protease</keyword>
<organism evidence="13 14">
    <name type="scientific">Didymella pomorum</name>
    <dbReference type="NCBI Taxonomy" id="749634"/>
    <lineage>
        <taxon>Eukaryota</taxon>
        <taxon>Fungi</taxon>
        <taxon>Dikarya</taxon>
        <taxon>Ascomycota</taxon>
        <taxon>Pezizomycotina</taxon>
        <taxon>Dothideomycetes</taxon>
        <taxon>Pleosporomycetidae</taxon>
        <taxon>Pleosporales</taxon>
        <taxon>Pleosporineae</taxon>
        <taxon>Didymellaceae</taxon>
        <taxon>Didymella</taxon>
    </lineage>
</organism>
<dbReference type="InterPro" id="IPR007484">
    <property type="entry name" value="Peptidase_M28"/>
</dbReference>
<dbReference type="EMBL" id="JAPEVA010000062">
    <property type="protein sequence ID" value="KAJ4402363.1"/>
    <property type="molecule type" value="Genomic_DNA"/>
</dbReference>
<keyword evidence="7 11" id="KW-0378">Hydrolase</keyword>
<feature type="domain" description="Peptidase M28" evidence="12">
    <location>
        <begin position="157"/>
        <end position="225"/>
    </location>
</feature>
<evidence type="ECO:0000256" key="9">
    <source>
        <dbReference type="ARBA" id="ARBA00023157"/>
    </source>
</evidence>
<gene>
    <name evidence="13" type="ORF">N0V91_007228</name>
</gene>
<dbReference type="GO" id="GO:0046872">
    <property type="term" value="F:metal ion binding"/>
    <property type="evidence" value="ECO:0007669"/>
    <property type="project" value="UniProtKB-KW"/>
</dbReference>
<evidence type="ECO:0000256" key="1">
    <source>
        <dbReference type="ARBA" id="ARBA00001947"/>
    </source>
</evidence>
<evidence type="ECO:0000256" key="5">
    <source>
        <dbReference type="ARBA" id="ARBA00022723"/>
    </source>
</evidence>
<protein>
    <recommendedName>
        <fullName evidence="11">Peptide hydrolase</fullName>
        <ecNumber evidence="11">3.4.-.-</ecNumber>
    </recommendedName>
</protein>
<sequence>MKAIALFAAACATAVFADPGQVKPRALYTIETAPGRTVQITEEERWELSSSGGCGSHFFDITEFNAEVKVVKVPAPYPTKFKYEEKIRPLFSKLSWDNIRKNLEQYATYYTRFSETVTGTQASEWLLAQVQDVVLKSKKHGVTAKAFPHALWPQNSIVVTVPGRSDRTVIVGAHLDSVNSANRTAARAPGVDDNASGSFLLLESLRVLLSDKDFGPNKLQNTIEFH</sequence>
<evidence type="ECO:0000313" key="13">
    <source>
        <dbReference type="EMBL" id="KAJ4402363.1"/>
    </source>
</evidence>
<keyword evidence="9" id="KW-1015">Disulfide bond</keyword>
<keyword evidence="5 11" id="KW-0479">Metal-binding</keyword>
<dbReference type="OrthoDB" id="2214at2759"/>
<dbReference type="PANTHER" id="PTHR12147">
    <property type="entry name" value="METALLOPEPTIDASE M28 FAMILY MEMBER"/>
    <property type="match status" value="1"/>
</dbReference>
<comment type="cofactor">
    <cofactor evidence="1">
        <name>Zn(2+)</name>
        <dbReference type="ChEBI" id="CHEBI:29105"/>
    </cofactor>
</comment>
<feature type="signal peptide" evidence="11">
    <location>
        <begin position="1"/>
        <end position="17"/>
    </location>
</feature>
<evidence type="ECO:0000256" key="8">
    <source>
        <dbReference type="ARBA" id="ARBA00022833"/>
    </source>
</evidence>
<dbReference type="Gene3D" id="3.40.630.10">
    <property type="entry name" value="Zn peptidases"/>
    <property type="match status" value="1"/>
</dbReference>
<dbReference type="Pfam" id="PF04389">
    <property type="entry name" value="Peptidase_M28"/>
    <property type="match status" value="1"/>
</dbReference>
<evidence type="ECO:0000256" key="4">
    <source>
        <dbReference type="ARBA" id="ARBA00022670"/>
    </source>
</evidence>
<keyword evidence="6 11" id="KW-0732">Signal</keyword>
<dbReference type="GO" id="GO:0008235">
    <property type="term" value="F:metalloexopeptidase activity"/>
    <property type="evidence" value="ECO:0007669"/>
    <property type="project" value="InterPro"/>
</dbReference>